<organism evidence="3 4">
    <name type="scientific">Candidatus Desulfosporosinus infrequens</name>
    <dbReference type="NCBI Taxonomy" id="2043169"/>
    <lineage>
        <taxon>Bacteria</taxon>
        <taxon>Bacillati</taxon>
        <taxon>Bacillota</taxon>
        <taxon>Clostridia</taxon>
        <taxon>Eubacteriales</taxon>
        <taxon>Desulfitobacteriaceae</taxon>
        <taxon>Desulfosporosinus</taxon>
    </lineage>
</organism>
<dbReference type="Pfam" id="PF00106">
    <property type="entry name" value="adh_short"/>
    <property type="match status" value="1"/>
</dbReference>
<reference evidence="4" key="1">
    <citation type="submission" date="2018-02" db="EMBL/GenBank/DDBJ databases">
        <authorList>
            <person name="Hausmann B."/>
        </authorList>
    </citation>
    <scope>NUCLEOTIDE SEQUENCE [LARGE SCALE GENOMIC DNA]</scope>
    <source>
        <strain evidence="4">Peat soil MAG SbF1</strain>
    </source>
</reference>
<dbReference type="InterPro" id="IPR020904">
    <property type="entry name" value="Sc_DH/Rdtase_CS"/>
</dbReference>
<evidence type="ECO:0000256" key="2">
    <source>
        <dbReference type="ARBA" id="ARBA00023002"/>
    </source>
</evidence>
<dbReference type="InterPro" id="IPR002347">
    <property type="entry name" value="SDR_fam"/>
</dbReference>
<keyword evidence="2 3" id="KW-0560">Oxidoreductase</keyword>
<dbReference type="InterPro" id="IPR036291">
    <property type="entry name" value="NAD(P)-bd_dom_sf"/>
</dbReference>
<evidence type="ECO:0000313" key="4">
    <source>
        <dbReference type="Proteomes" id="UP000238916"/>
    </source>
</evidence>
<dbReference type="PANTHER" id="PTHR43115:SF4">
    <property type="entry name" value="DEHYDROGENASE_REDUCTASE SDR FAMILY MEMBER 11"/>
    <property type="match status" value="1"/>
</dbReference>
<dbReference type="Proteomes" id="UP000238916">
    <property type="component" value="Unassembled WGS sequence"/>
</dbReference>
<dbReference type="AlphaFoldDB" id="A0A2U3L5G4"/>
<comment type="similarity">
    <text evidence="1">Belongs to the short-chain dehydrogenases/reductases (SDR) family.</text>
</comment>
<dbReference type="Gene3D" id="3.40.50.720">
    <property type="entry name" value="NAD(P)-binding Rossmann-like Domain"/>
    <property type="match status" value="1"/>
</dbReference>
<dbReference type="EC" id="1.-.-.-" evidence="3"/>
<dbReference type="SUPFAM" id="SSF51735">
    <property type="entry name" value="NAD(P)-binding Rossmann-fold domains"/>
    <property type="match status" value="1"/>
</dbReference>
<dbReference type="PRINTS" id="PR00081">
    <property type="entry name" value="GDHRDH"/>
</dbReference>
<name>A0A2U3L5G4_9FIRM</name>
<gene>
    <name evidence="3" type="ORF">SBF1_380016</name>
</gene>
<accession>A0A2U3L5G4</accession>
<protein>
    <submittedName>
        <fullName evidence="3">Putative enzyme</fullName>
        <ecNumber evidence="3">1.-.-.-</ecNumber>
    </submittedName>
</protein>
<dbReference type="PROSITE" id="PS00061">
    <property type="entry name" value="ADH_SHORT"/>
    <property type="match status" value="1"/>
</dbReference>
<dbReference type="GO" id="GO:0016491">
    <property type="term" value="F:oxidoreductase activity"/>
    <property type="evidence" value="ECO:0007669"/>
    <property type="project" value="UniProtKB-KW"/>
</dbReference>
<proteinExistence type="inferred from homology"/>
<dbReference type="EMBL" id="OMOF01000312">
    <property type="protein sequence ID" value="SPF47155.1"/>
    <property type="molecule type" value="Genomic_DNA"/>
</dbReference>
<evidence type="ECO:0000256" key="1">
    <source>
        <dbReference type="ARBA" id="ARBA00006484"/>
    </source>
</evidence>
<evidence type="ECO:0000313" key="3">
    <source>
        <dbReference type="EMBL" id="SPF47155.1"/>
    </source>
</evidence>
<dbReference type="PANTHER" id="PTHR43115">
    <property type="entry name" value="DEHYDROGENASE/REDUCTASE SDR FAMILY MEMBER 11"/>
    <property type="match status" value="1"/>
</dbReference>
<dbReference type="PRINTS" id="PR00080">
    <property type="entry name" value="SDRFAMILY"/>
</dbReference>
<sequence>MAREKFGKLDALVNNAGIMPISPLDDLRVEEWEAMIDINIKGVLYGIAAALPIFRGQGSGHFINIASTAAYRILPNMSVYAATKLAVRAISEGLRQDAGDKLRVTIISPGSTRTDVLEAIKDQEMKAKLEAYQNIGLSQYSIASAIAFAIEQPNEVDVSEVAEFCCGNFVLSIAVKHYL</sequence>